<evidence type="ECO:0000313" key="2">
    <source>
        <dbReference type="EMBL" id="TDG23235.1"/>
    </source>
</evidence>
<dbReference type="OrthoDB" id="9104072at2"/>
<evidence type="ECO:0000256" key="1">
    <source>
        <dbReference type="SAM" id="MobiDB-lite"/>
    </source>
</evidence>
<keyword evidence="3" id="KW-1185">Reference proteome</keyword>
<gene>
    <name evidence="2" type="ORF">EYW47_14990</name>
</gene>
<feature type="compositionally biased region" description="Basic and acidic residues" evidence="1">
    <location>
        <begin position="9"/>
        <end position="29"/>
    </location>
</feature>
<feature type="region of interest" description="Disordered" evidence="1">
    <location>
        <begin position="1"/>
        <end position="29"/>
    </location>
</feature>
<proteinExistence type="predicted"/>
<sequence>MNRQPARGQRTDLESALREASRAVRAGRPEDPVTISASALWLLNETLHAQSERIEQLKNMQLKKASR</sequence>
<dbReference type="AlphaFoldDB" id="A0A4R5M9P5"/>
<accession>A0A4R5M9P5</accession>
<organism evidence="2 3">
    <name type="scientific">Paraburkholderia silviterrae</name>
    <dbReference type="NCBI Taxonomy" id="2528715"/>
    <lineage>
        <taxon>Bacteria</taxon>
        <taxon>Pseudomonadati</taxon>
        <taxon>Pseudomonadota</taxon>
        <taxon>Betaproteobacteria</taxon>
        <taxon>Burkholderiales</taxon>
        <taxon>Burkholderiaceae</taxon>
        <taxon>Paraburkholderia</taxon>
    </lineage>
</organism>
<name>A0A4R5M9P5_9BURK</name>
<comment type="caution">
    <text evidence="2">The sequence shown here is derived from an EMBL/GenBank/DDBJ whole genome shotgun (WGS) entry which is preliminary data.</text>
</comment>
<reference evidence="2 3" key="1">
    <citation type="submission" date="2019-03" db="EMBL/GenBank/DDBJ databases">
        <title>Paraburkholderia sp. 4M-K11, isolated from subtropical forest soil.</title>
        <authorList>
            <person name="Gao Z.-H."/>
            <person name="Qiu L.-H."/>
        </authorList>
    </citation>
    <scope>NUCLEOTIDE SEQUENCE [LARGE SCALE GENOMIC DNA]</scope>
    <source>
        <strain evidence="2 3">4M-K11</strain>
    </source>
</reference>
<dbReference type="EMBL" id="SMRP01000006">
    <property type="protein sequence ID" value="TDG23235.1"/>
    <property type="molecule type" value="Genomic_DNA"/>
</dbReference>
<dbReference type="Proteomes" id="UP000295722">
    <property type="component" value="Unassembled WGS sequence"/>
</dbReference>
<protein>
    <submittedName>
        <fullName evidence="2">Uncharacterized protein</fullName>
    </submittedName>
</protein>
<dbReference type="RefSeq" id="WP_133195606.1">
    <property type="nucleotide sequence ID" value="NZ_JBHUCW010000009.1"/>
</dbReference>
<evidence type="ECO:0000313" key="3">
    <source>
        <dbReference type="Proteomes" id="UP000295722"/>
    </source>
</evidence>